<name>A0A9K3I0J1_HELAN</name>
<sequence length="62" mass="7179">MIISLTGFSIFLSKSRILIYPNLGIITYIPLFKILITYLPNPKFKLHISPSYCKMTQIPFQT</sequence>
<dbReference type="AlphaFoldDB" id="A0A9K3I0J1"/>
<reference evidence="2" key="1">
    <citation type="journal article" date="2017" name="Nature">
        <title>The sunflower genome provides insights into oil metabolism, flowering and Asterid evolution.</title>
        <authorList>
            <person name="Badouin H."/>
            <person name="Gouzy J."/>
            <person name="Grassa C.J."/>
            <person name="Murat F."/>
            <person name="Staton S.E."/>
            <person name="Cottret L."/>
            <person name="Lelandais-Briere C."/>
            <person name="Owens G.L."/>
            <person name="Carrere S."/>
            <person name="Mayjonade B."/>
            <person name="Legrand L."/>
            <person name="Gill N."/>
            <person name="Kane N.C."/>
            <person name="Bowers J.E."/>
            <person name="Hubner S."/>
            <person name="Bellec A."/>
            <person name="Berard A."/>
            <person name="Berges H."/>
            <person name="Blanchet N."/>
            <person name="Boniface M.C."/>
            <person name="Brunel D."/>
            <person name="Catrice O."/>
            <person name="Chaidir N."/>
            <person name="Claudel C."/>
            <person name="Donnadieu C."/>
            <person name="Faraut T."/>
            <person name="Fievet G."/>
            <person name="Helmstetter N."/>
            <person name="King M."/>
            <person name="Knapp S.J."/>
            <person name="Lai Z."/>
            <person name="Le Paslier M.C."/>
            <person name="Lippi Y."/>
            <person name="Lorenzon L."/>
            <person name="Mandel J.R."/>
            <person name="Marage G."/>
            <person name="Marchand G."/>
            <person name="Marquand E."/>
            <person name="Bret-Mestries E."/>
            <person name="Morien E."/>
            <person name="Nambeesan S."/>
            <person name="Nguyen T."/>
            <person name="Pegot-Espagnet P."/>
            <person name="Pouilly N."/>
            <person name="Raftis F."/>
            <person name="Sallet E."/>
            <person name="Schiex T."/>
            <person name="Thomas J."/>
            <person name="Vandecasteele C."/>
            <person name="Vares D."/>
            <person name="Vear F."/>
            <person name="Vautrin S."/>
            <person name="Crespi M."/>
            <person name="Mangin B."/>
            <person name="Burke J.M."/>
            <person name="Salse J."/>
            <person name="Munos S."/>
            <person name="Vincourt P."/>
            <person name="Rieseberg L.H."/>
            <person name="Langlade N.B."/>
        </authorList>
    </citation>
    <scope>NUCLEOTIDE SEQUENCE</scope>
    <source>
        <tissue evidence="2">Leaves</tissue>
    </source>
</reference>
<evidence type="ECO:0000313" key="3">
    <source>
        <dbReference type="Proteomes" id="UP000215914"/>
    </source>
</evidence>
<keyword evidence="3" id="KW-1185">Reference proteome</keyword>
<protein>
    <submittedName>
        <fullName evidence="2">Uncharacterized protein</fullName>
    </submittedName>
</protein>
<evidence type="ECO:0000256" key="1">
    <source>
        <dbReference type="SAM" id="Phobius"/>
    </source>
</evidence>
<organism evidence="2 3">
    <name type="scientific">Helianthus annuus</name>
    <name type="common">Common sunflower</name>
    <dbReference type="NCBI Taxonomy" id="4232"/>
    <lineage>
        <taxon>Eukaryota</taxon>
        <taxon>Viridiplantae</taxon>
        <taxon>Streptophyta</taxon>
        <taxon>Embryophyta</taxon>
        <taxon>Tracheophyta</taxon>
        <taxon>Spermatophyta</taxon>
        <taxon>Magnoliopsida</taxon>
        <taxon>eudicotyledons</taxon>
        <taxon>Gunneridae</taxon>
        <taxon>Pentapetalae</taxon>
        <taxon>asterids</taxon>
        <taxon>campanulids</taxon>
        <taxon>Asterales</taxon>
        <taxon>Asteraceae</taxon>
        <taxon>Asteroideae</taxon>
        <taxon>Heliantheae alliance</taxon>
        <taxon>Heliantheae</taxon>
        <taxon>Helianthus</taxon>
    </lineage>
</organism>
<reference evidence="2" key="2">
    <citation type="submission" date="2020-06" db="EMBL/GenBank/DDBJ databases">
        <title>Helianthus annuus Genome sequencing and assembly Release 2.</title>
        <authorList>
            <person name="Gouzy J."/>
            <person name="Langlade N."/>
            <person name="Munos S."/>
        </authorList>
    </citation>
    <scope>NUCLEOTIDE SEQUENCE</scope>
    <source>
        <tissue evidence="2">Leaves</tissue>
    </source>
</reference>
<dbReference type="Gramene" id="mRNA:HanXRQr2_Chr10g0459421">
    <property type="protein sequence ID" value="CDS:HanXRQr2_Chr10g0459421.1"/>
    <property type="gene ID" value="HanXRQr2_Chr10g0459421"/>
</dbReference>
<gene>
    <name evidence="2" type="ORF">HanXRQr2_Chr10g0459421</name>
</gene>
<dbReference type="EMBL" id="MNCJ02000325">
    <property type="protein sequence ID" value="KAF5788023.1"/>
    <property type="molecule type" value="Genomic_DNA"/>
</dbReference>
<feature type="transmembrane region" description="Helical" evidence="1">
    <location>
        <begin position="17"/>
        <end position="39"/>
    </location>
</feature>
<keyword evidence="1" id="KW-1133">Transmembrane helix</keyword>
<evidence type="ECO:0000313" key="2">
    <source>
        <dbReference type="EMBL" id="KAF5788023.1"/>
    </source>
</evidence>
<proteinExistence type="predicted"/>
<keyword evidence="1" id="KW-0812">Transmembrane</keyword>
<comment type="caution">
    <text evidence="2">The sequence shown here is derived from an EMBL/GenBank/DDBJ whole genome shotgun (WGS) entry which is preliminary data.</text>
</comment>
<dbReference type="Proteomes" id="UP000215914">
    <property type="component" value="Unassembled WGS sequence"/>
</dbReference>
<keyword evidence="1" id="KW-0472">Membrane</keyword>
<accession>A0A9K3I0J1</accession>